<reference evidence="2 3" key="1">
    <citation type="submission" date="2018-11" db="EMBL/GenBank/DDBJ databases">
        <title>Sequencing the genomes of 1000 actinobacteria strains.</title>
        <authorList>
            <person name="Klenk H.-P."/>
        </authorList>
    </citation>
    <scope>NUCLEOTIDE SEQUENCE [LARGE SCALE GENOMIC DNA]</scope>
    <source>
        <strain evidence="2 3">DSM 13521</strain>
    </source>
</reference>
<evidence type="ECO:0000313" key="2">
    <source>
        <dbReference type="EMBL" id="ROR97192.1"/>
    </source>
</evidence>
<name>A0A3N2DBW6_9MICO</name>
<keyword evidence="1" id="KW-0472">Membrane</keyword>
<dbReference type="Proteomes" id="UP000275356">
    <property type="component" value="Unassembled WGS sequence"/>
</dbReference>
<accession>A0A3N2DBW6</accession>
<proteinExistence type="predicted"/>
<feature type="transmembrane region" description="Helical" evidence="1">
    <location>
        <begin position="146"/>
        <end position="164"/>
    </location>
</feature>
<dbReference type="RefSeq" id="WP_123739278.1">
    <property type="nucleotide sequence ID" value="NZ_RKHQ01000001.1"/>
</dbReference>
<keyword evidence="1" id="KW-1133">Transmembrane helix</keyword>
<sequence length="172" mass="17656">MVNRTDADIEAVGVIASPSTISIDVLRPADVVSRTVEVTNSSGVDVVVRFDHVESGELFEVTPPIEISYASSPQQVRECGQQTLPVVGAGEHVTVTVTAHLPRETGNEAQGLSGESLLTFAATEVAACAGAAPDGGPPLETTGAEVVWAIAAAAALVLAGSWLGRLRSRGAR</sequence>
<dbReference type="EMBL" id="RKHQ01000001">
    <property type="protein sequence ID" value="ROR97192.1"/>
    <property type="molecule type" value="Genomic_DNA"/>
</dbReference>
<protein>
    <submittedName>
        <fullName evidence="2">Uncharacterized protein</fullName>
    </submittedName>
</protein>
<evidence type="ECO:0000313" key="3">
    <source>
        <dbReference type="Proteomes" id="UP000275356"/>
    </source>
</evidence>
<dbReference type="AlphaFoldDB" id="A0A3N2DBW6"/>
<organism evidence="2 3">
    <name type="scientific">Salana multivorans</name>
    <dbReference type="NCBI Taxonomy" id="120377"/>
    <lineage>
        <taxon>Bacteria</taxon>
        <taxon>Bacillati</taxon>
        <taxon>Actinomycetota</taxon>
        <taxon>Actinomycetes</taxon>
        <taxon>Micrococcales</taxon>
        <taxon>Beutenbergiaceae</taxon>
        <taxon>Salana</taxon>
    </lineage>
</organism>
<evidence type="ECO:0000256" key="1">
    <source>
        <dbReference type="SAM" id="Phobius"/>
    </source>
</evidence>
<keyword evidence="3" id="KW-1185">Reference proteome</keyword>
<comment type="caution">
    <text evidence="2">The sequence shown here is derived from an EMBL/GenBank/DDBJ whole genome shotgun (WGS) entry which is preliminary data.</text>
</comment>
<keyword evidence="1" id="KW-0812">Transmembrane</keyword>
<gene>
    <name evidence="2" type="ORF">EDD28_1785</name>
</gene>